<evidence type="ECO:0000313" key="3">
    <source>
        <dbReference type="EMBL" id="CUG41454.1"/>
    </source>
</evidence>
<keyword evidence="1" id="KW-1133">Transmembrane helix</keyword>
<organism evidence="3 4">
    <name type="scientific">Bodo saltans</name>
    <name type="common">Flagellated protozoan</name>
    <dbReference type="NCBI Taxonomy" id="75058"/>
    <lineage>
        <taxon>Eukaryota</taxon>
        <taxon>Discoba</taxon>
        <taxon>Euglenozoa</taxon>
        <taxon>Kinetoplastea</taxon>
        <taxon>Metakinetoplastina</taxon>
        <taxon>Eubodonida</taxon>
        <taxon>Bodonidae</taxon>
        <taxon>Bodo</taxon>
    </lineage>
</organism>
<keyword evidence="4" id="KW-1185">Reference proteome</keyword>
<dbReference type="VEuPathDB" id="TriTrypDB:BSAL_79065"/>
<dbReference type="EMBL" id="CYKH01000760">
    <property type="protein sequence ID" value="CUG34124.1"/>
    <property type="molecule type" value="Genomic_DNA"/>
</dbReference>
<reference evidence="4" key="1">
    <citation type="submission" date="2015-09" db="EMBL/GenBank/DDBJ databases">
        <authorList>
            <consortium name="Pathogen Informatics"/>
        </authorList>
    </citation>
    <scope>NUCLEOTIDE SEQUENCE [LARGE SCALE GENOMIC DNA]</scope>
    <source>
        <strain evidence="4">Lake Konstanz</strain>
    </source>
</reference>
<protein>
    <submittedName>
        <fullName evidence="3">Transmembrane protein, putative</fullName>
    </submittedName>
</protein>
<evidence type="ECO:0000313" key="4">
    <source>
        <dbReference type="Proteomes" id="UP000051952"/>
    </source>
</evidence>
<evidence type="ECO:0000313" key="2">
    <source>
        <dbReference type="EMBL" id="CUG34124.1"/>
    </source>
</evidence>
<dbReference type="AlphaFoldDB" id="A0A0S4IXN1"/>
<gene>
    <name evidence="2" type="ORF">BSAL_77950</name>
    <name evidence="3" type="ORF">BSAL_79065</name>
</gene>
<accession>A0A0S4IXN1</accession>
<dbReference type="Proteomes" id="UP000051952">
    <property type="component" value="Unassembled WGS sequence"/>
</dbReference>
<feature type="transmembrane region" description="Helical" evidence="1">
    <location>
        <begin position="56"/>
        <end position="84"/>
    </location>
</feature>
<keyword evidence="1 3" id="KW-0812">Transmembrane</keyword>
<dbReference type="VEuPathDB" id="TriTrypDB:BSAL_77950"/>
<evidence type="ECO:0000256" key="1">
    <source>
        <dbReference type="SAM" id="Phobius"/>
    </source>
</evidence>
<sequence>MLRRTQHRLIVPMNHPFVVGGRPSERGMLYRNSNINRHCQIGPIQNAQRTWKESKIFAVLMLPDQIFAGIGLVIATTAAMFVLFHTQPFSFNRHKNKWLVGGLNQHEMFQRNEEMSIVLEKHREELLNTRKLIGATPDVFKPVDGPIVWKNTA</sequence>
<proteinExistence type="predicted"/>
<name>A0A0S4IXN1_BODSA</name>
<dbReference type="OrthoDB" id="275999at2759"/>
<dbReference type="EMBL" id="CYKH01000796">
    <property type="protein sequence ID" value="CUG41454.1"/>
    <property type="molecule type" value="Genomic_DNA"/>
</dbReference>
<reference evidence="3" key="2">
    <citation type="submission" date="2015-09" db="EMBL/GenBank/DDBJ databases">
        <authorList>
            <person name="Jackson K.R."/>
            <person name="Lunt B.L."/>
            <person name="Fisher J.N.B."/>
            <person name="Gardner A.V."/>
            <person name="Bailey M.E."/>
            <person name="Deus L.M."/>
            <person name="Earl A.S."/>
            <person name="Gibby P.D."/>
            <person name="Hartmann K.A."/>
            <person name="Liu J.E."/>
            <person name="Manci A.M."/>
            <person name="Nielsen D.A."/>
            <person name="Solomon M.B."/>
            <person name="Breakwell D.P."/>
            <person name="Burnett S.H."/>
            <person name="Grose J.H."/>
        </authorList>
    </citation>
    <scope>NUCLEOTIDE SEQUENCE [LARGE SCALE GENOMIC DNA]</scope>
    <source>
        <strain evidence="3">Lake Konstanz</strain>
    </source>
</reference>
<keyword evidence="1" id="KW-0472">Membrane</keyword>